<dbReference type="NCBIfam" id="TIGR03639">
    <property type="entry name" value="cas1_NMENI"/>
    <property type="match status" value="1"/>
</dbReference>
<evidence type="ECO:0000313" key="11">
    <source>
        <dbReference type="EMBL" id="MFD2835554.1"/>
    </source>
</evidence>
<keyword evidence="2 10" id="KW-0479">Metal-binding</keyword>
<evidence type="ECO:0000256" key="5">
    <source>
        <dbReference type="ARBA" id="ARBA00022842"/>
    </source>
</evidence>
<reference evidence="12" key="1">
    <citation type="journal article" date="2019" name="Int. J. Syst. Evol. Microbiol.">
        <title>The Global Catalogue of Microorganisms (GCM) 10K type strain sequencing project: providing services to taxonomists for standard genome sequencing and annotation.</title>
        <authorList>
            <consortium name="The Broad Institute Genomics Platform"/>
            <consortium name="The Broad Institute Genome Sequencing Center for Infectious Disease"/>
            <person name="Wu L."/>
            <person name="Ma J."/>
        </authorList>
    </citation>
    <scope>NUCLEOTIDE SEQUENCE [LARGE SCALE GENOMIC DNA]</scope>
    <source>
        <strain evidence="12">KCTC 52925</strain>
    </source>
</reference>
<evidence type="ECO:0000256" key="8">
    <source>
        <dbReference type="ARBA" id="ARBA00023211"/>
    </source>
</evidence>
<evidence type="ECO:0000256" key="6">
    <source>
        <dbReference type="ARBA" id="ARBA00023118"/>
    </source>
</evidence>
<dbReference type="Pfam" id="PF01867">
    <property type="entry name" value="Cas_Cas1"/>
    <property type="match status" value="1"/>
</dbReference>
<comment type="cofactor">
    <cofactor evidence="10">
        <name>Mg(2+)</name>
        <dbReference type="ChEBI" id="CHEBI:18420"/>
    </cofactor>
    <cofactor evidence="10">
        <name>Mn(2+)</name>
        <dbReference type="ChEBI" id="CHEBI:29035"/>
    </cofactor>
</comment>
<evidence type="ECO:0000256" key="2">
    <source>
        <dbReference type="ARBA" id="ARBA00022723"/>
    </source>
</evidence>
<protein>
    <recommendedName>
        <fullName evidence="10">CRISPR-associated endonuclease Cas1</fullName>
        <ecNumber evidence="10">3.1.-.-</ecNumber>
    </recommendedName>
</protein>
<dbReference type="Gene3D" id="1.20.120.920">
    <property type="entry name" value="CRISPR-associated endonuclease Cas1, C-terminal domain"/>
    <property type="match status" value="1"/>
</dbReference>
<accession>A0ABW5XCW1</accession>
<comment type="similarity">
    <text evidence="10">Belongs to the CRISPR-associated endonuclease Cas1 family.</text>
</comment>
<dbReference type="NCBIfam" id="TIGR00287">
    <property type="entry name" value="cas1"/>
    <property type="match status" value="1"/>
</dbReference>
<evidence type="ECO:0000256" key="4">
    <source>
        <dbReference type="ARBA" id="ARBA00022801"/>
    </source>
</evidence>
<comment type="function">
    <text evidence="10">CRISPR (clustered regularly interspaced short palindromic repeat), is an adaptive immune system that provides protection against mobile genetic elements (viruses, transposable elements and conjugative plasmids). CRISPR clusters contain spacers, sequences complementary to antecedent mobile elements, and target invading nucleic acids. CRISPR clusters are transcribed and processed into CRISPR RNA (crRNA). Acts as a dsDNA endonuclease. Involved in the integration of spacer DNA into the CRISPR cassette.</text>
</comment>
<organism evidence="11 12">
    <name type="scientific">Christiangramia antarctica</name>
    <dbReference type="NCBI Taxonomy" id="2058158"/>
    <lineage>
        <taxon>Bacteria</taxon>
        <taxon>Pseudomonadati</taxon>
        <taxon>Bacteroidota</taxon>
        <taxon>Flavobacteriia</taxon>
        <taxon>Flavobacteriales</taxon>
        <taxon>Flavobacteriaceae</taxon>
        <taxon>Christiangramia</taxon>
    </lineage>
</organism>
<feature type="binding site" evidence="10">
    <location>
        <position position="222"/>
    </location>
    <ligand>
        <name>Mn(2+)</name>
        <dbReference type="ChEBI" id="CHEBI:29035"/>
    </ligand>
</feature>
<keyword evidence="5 10" id="KW-0460">Magnesium</keyword>
<dbReference type="PANTHER" id="PTHR34353">
    <property type="entry name" value="CRISPR-ASSOCIATED ENDONUCLEASE CAS1 1"/>
    <property type="match status" value="1"/>
</dbReference>
<feature type="binding site" evidence="10">
    <location>
        <position position="149"/>
    </location>
    <ligand>
        <name>Mn(2+)</name>
        <dbReference type="ChEBI" id="CHEBI:29035"/>
    </ligand>
</feature>
<dbReference type="EC" id="3.1.-.-" evidence="10"/>
<evidence type="ECO:0000256" key="1">
    <source>
        <dbReference type="ARBA" id="ARBA00022722"/>
    </source>
</evidence>
<sequence length="298" mass="33772">MIKRTLFFGNPAYLSTKNEQLVVSYPEDDKEDKTVPIEDIGMLILENPQITLTNGLITKLIQNKAAVVNCDKQHLPCSLLQPLEGHTEQSERIRHQLNASLPLKKNLWQQTVSAKIANQAEHLLQRGKNHKKLARWAGEVKSGDTANHEAIAAAHYWQNLFDIEGFSRYQKGIPPNNLLNYGYAILRAVTARALVGSGMLPGVGIFHRNKYNAFCLADDVMEPYRPFVDELVYEIVESGENIEELNTFLKSQLLQIPALDVVIDDKRSPLMVAMSRTTNSLYECFYGLSRKILYPEFQ</sequence>
<comment type="caution">
    <text evidence="11">The sequence shown here is derived from an EMBL/GenBank/DDBJ whole genome shotgun (WGS) entry which is preliminary data.</text>
</comment>
<feature type="binding site" evidence="10">
    <location>
        <position position="207"/>
    </location>
    <ligand>
        <name>Mn(2+)</name>
        <dbReference type="ChEBI" id="CHEBI:29035"/>
    </ligand>
</feature>
<keyword evidence="12" id="KW-1185">Reference proteome</keyword>
<proteinExistence type="inferred from homology"/>
<keyword evidence="1 10" id="KW-0540">Nuclease</keyword>
<evidence type="ECO:0000256" key="9">
    <source>
        <dbReference type="ARBA" id="ARBA00038592"/>
    </source>
</evidence>
<dbReference type="EMBL" id="JBHUOJ010000041">
    <property type="protein sequence ID" value="MFD2835554.1"/>
    <property type="molecule type" value="Genomic_DNA"/>
</dbReference>
<evidence type="ECO:0000256" key="10">
    <source>
        <dbReference type="HAMAP-Rule" id="MF_01470"/>
    </source>
</evidence>
<dbReference type="InterPro" id="IPR019855">
    <property type="entry name" value="CRISPR-assoc_Cas1_NMENI"/>
</dbReference>
<dbReference type="InterPro" id="IPR002729">
    <property type="entry name" value="CRISPR-assoc_Cas1"/>
</dbReference>
<comment type="subunit">
    <text evidence="9 10">Homodimer, forms a heterotetramer with a Cas2 homodimer.</text>
</comment>
<evidence type="ECO:0000313" key="12">
    <source>
        <dbReference type="Proteomes" id="UP001597438"/>
    </source>
</evidence>
<keyword evidence="8 10" id="KW-0464">Manganese</keyword>
<dbReference type="InterPro" id="IPR042206">
    <property type="entry name" value="CRISPR-assoc_Cas1_C"/>
</dbReference>
<evidence type="ECO:0000256" key="7">
    <source>
        <dbReference type="ARBA" id="ARBA00023125"/>
    </source>
</evidence>
<name>A0ABW5XCW1_9FLAO</name>
<dbReference type="RefSeq" id="WP_251742297.1">
    <property type="nucleotide sequence ID" value="NZ_JBHUOJ010000041.1"/>
</dbReference>
<keyword evidence="4 10" id="KW-0378">Hydrolase</keyword>
<keyword evidence="7 10" id="KW-0238">DNA-binding</keyword>
<dbReference type="GO" id="GO:0004519">
    <property type="term" value="F:endonuclease activity"/>
    <property type="evidence" value="ECO:0007669"/>
    <property type="project" value="UniProtKB-KW"/>
</dbReference>
<gene>
    <name evidence="10 11" type="primary">cas1</name>
    <name evidence="11" type="ORF">ACFSYS_19835</name>
</gene>
<evidence type="ECO:0000256" key="3">
    <source>
        <dbReference type="ARBA" id="ARBA00022759"/>
    </source>
</evidence>
<keyword evidence="6 10" id="KW-0051">Antiviral defense</keyword>
<dbReference type="PANTHER" id="PTHR34353:SF2">
    <property type="entry name" value="CRISPR-ASSOCIATED ENDONUCLEASE CAS1 1"/>
    <property type="match status" value="1"/>
</dbReference>
<dbReference type="InterPro" id="IPR050646">
    <property type="entry name" value="Cas1"/>
</dbReference>
<dbReference type="HAMAP" id="MF_01470">
    <property type="entry name" value="Cas1"/>
    <property type="match status" value="1"/>
</dbReference>
<dbReference type="Proteomes" id="UP001597438">
    <property type="component" value="Unassembled WGS sequence"/>
</dbReference>
<keyword evidence="3 10" id="KW-0255">Endonuclease</keyword>